<dbReference type="InterPro" id="IPR016181">
    <property type="entry name" value="Acyl_CoA_acyltransferase"/>
</dbReference>
<evidence type="ECO:0000256" key="1">
    <source>
        <dbReference type="ARBA" id="ARBA00022679"/>
    </source>
</evidence>
<dbReference type="CDD" id="cd04301">
    <property type="entry name" value="NAT_SF"/>
    <property type="match status" value="1"/>
</dbReference>
<dbReference type="PANTHER" id="PTHR13947:SF37">
    <property type="entry name" value="LD18367P"/>
    <property type="match status" value="1"/>
</dbReference>
<dbReference type="RefSeq" id="WP_185251679.1">
    <property type="nucleotide sequence ID" value="NZ_JACKXE010000001.1"/>
</dbReference>
<evidence type="ECO:0000313" key="4">
    <source>
        <dbReference type="Proteomes" id="UP000523955"/>
    </source>
</evidence>
<protein>
    <submittedName>
        <fullName evidence="3">GNAT family N-acetyltransferase</fullName>
    </submittedName>
</protein>
<evidence type="ECO:0000259" key="2">
    <source>
        <dbReference type="PROSITE" id="PS51186"/>
    </source>
</evidence>
<dbReference type="PANTHER" id="PTHR13947">
    <property type="entry name" value="GNAT FAMILY N-ACETYLTRANSFERASE"/>
    <property type="match status" value="1"/>
</dbReference>
<keyword evidence="4" id="KW-1185">Reference proteome</keyword>
<dbReference type="Gene3D" id="3.40.630.30">
    <property type="match status" value="1"/>
</dbReference>
<dbReference type="AlphaFoldDB" id="A0A7X0V999"/>
<dbReference type="Pfam" id="PF00583">
    <property type="entry name" value="Acetyltransf_1"/>
    <property type="match status" value="1"/>
</dbReference>
<dbReference type="EMBL" id="JACKXE010000001">
    <property type="protein sequence ID" value="MBB6626396.1"/>
    <property type="molecule type" value="Genomic_DNA"/>
</dbReference>
<reference evidence="3 4" key="1">
    <citation type="submission" date="2020-08" db="EMBL/GenBank/DDBJ databases">
        <authorList>
            <person name="Seo M.-J."/>
        </authorList>
    </citation>
    <scope>NUCLEOTIDE SEQUENCE [LARGE SCALE GENOMIC DNA]</scope>
    <source>
        <strain evidence="3 4">KIGAM211</strain>
    </source>
</reference>
<accession>A0A7X0V999</accession>
<dbReference type="InterPro" id="IPR050769">
    <property type="entry name" value="NAT_camello-type"/>
</dbReference>
<dbReference type="GO" id="GO:0008080">
    <property type="term" value="F:N-acetyltransferase activity"/>
    <property type="evidence" value="ECO:0007669"/>
    <property type="project" value="InterPro"/>
</dbReference>
<dbReference type="PROSITE" id="PS51186">
    <property type="entry name" value="GNAT"/>
    <property type="match status" value="1"/>
</dbReference>
<keyword evidence="1 3" id="KW-0808">Transferase</keyword>
<sequence>MSAAWRPATAGDAAALRDLERAANLASLGHVFPPDRFPYPDDAVLDRWRRTLAEPGVRVDVVDDPSGGLAAVTAYDVTTLRHLALHPDAWGRGLGRQAVDRAVASARAAGEPRVVLWCLRENHRARGLYEHLGWRETGVVRRAEWVPHPEELEYAVDTA</sequence>
<gene>
    <name evidence="3" type="ORF">H5V45_03580</name>
</gene>
<dbReference type="SUPFAM" id="SSF55729">
    <property type="entry name" value="Acyl-CoA N-acyltransferases (Nat)"/>
    <property type="match status" value="1"/>
</dbReference>
<evidence type="ECO:0000313" key="3">
    <source>
        <dbReference type="EMBL" id="MBB6626396.1"/>
    </source>
</evidence>
<dbReference type="Proteomes" id="UP000523955">
    <property type="component" value="Unassembled WGS sequence"/>
</dbReference>
<organism evidence="3 4">
    <name type="scientific">Nocardioides luti</name>
    <dbReference type="NCBI Taxonomy" id="2761101"/>
    <lineage>
        <taxon>Bacteria</taxon>
        <taxon>Bacillati</taxon>
        <taxon>Actinomycetota</taxon>
        <taxon>Actinomycetes</taxon>
        <taxon>Propionibacteriales</taxon>
        <taxon>Nocardioidaceae</taxon>
        <taxon>Nocardioides</taxon>
    </lineage>
</organism>
<feature type="domain" description="N-acetyltransferase" evidence="2">
    <location>
        <begin position="3"/>
        <end position="159"/>
    </location>
</feature>
<name>A0A7X0V999_9ACTN</name>
<comment type="caution">
    <text evidence="3">The sequence shown here is derived from an EMBL/GenBank/DDBJ whole genome shotgun (WGS) entry which is preliminary data.</text>
</comment>
<dbReference type="InterPro" id="IPR000182">
    <property type="entry name" value="GNAT_dom"/>
</dbReference>
<proteinExistence type="predicted"/>